<evidence type="ECO:0000313" key="1">
    <source>
        <dbReference type="EMBL" id="AUW31299.1"/>
    </source>
</evidence>
<organism evidence="1">
    <name type="scientific">Cladonia uncialis subsp. uncialis</name>
    <dbReference type="NCBI Taxonomy" id="180999"/>
    <lineage>
        <taxon>Eukaryota</taxon>
        <taxon>Fungi</taxon>
        <taxon>Dikarya</taxon>
        <taxon>Ascomycota</taxon>
        <taxon>Pezizomycotina</taxon>
        <taxon>Lecanoromycetes</taxon>
        <taxon>OSLEUM clade</taxon>
        <taxon>Lecanoromycetidae</taxon>
        <taxon>Lecanorales</taxon>
        <taxon>Lecanorineae</taxon>
        <taxon>Cladoniaceae</taxon>
        <taxon>Cladonia</taxon>
    </lineage>
</organism>
<sequence>MAAFTLLPLEILLNIRSHLVKPSDILTLTTLNRKTYTYVDLLLYSTITIHHSHPPYKGPPDWKGNHWIEDALWKLEKALKHKPSFISSIKTLDIHLDTSVTTFLTAGNDIFTLLPHLYHLKHFRLITEGLNDQALSPARDKISPARLAIALQGSTYKTLETLELALGRDRSHTDGTALGDLKSFVALEKLSVHSYVLLGGYDVKRCDYNPNTNTEPMLSEILPASLLHLRIHCGGADNDYDNSAKHQRADRDEAVAHLTEPVNWGPQKWGSCDQTFQAYDVVRAKEVRVLKSARNCFCPNGDFWSQVRELTRVSDRLDVIGEDYESK</sequence>
<proteinExistence type="predicted"/>
<accession>A0A2K9YEM7</accession>
<name>A0A2K9YEM7_CLAUC</name>
<reference evidence="1" key="1">
    <citation type="submission" date="2017-12" db="EMBL/GenBank/DDBJ databases">
        <title>Genome Sequencing Reveals a Rich Biosynthetic Potential.</title>
        <authorList>
            <person name="Bertrand R.L."/>
            <person name="Abdel-Hameed M.E."/>
            <person name="Sorensen J.L."/>
        </authorList>
    </citation>
    <scope>NUCLEOTIDE SEQUENCE</scope>
</reference>
<protein>
    <submittedName>
        <fullName evidence="1">Uncharacterized protein</fullName>
    </submittedName>
</protein>
<dbReference type="AlphaFoldDB" id="A0A2K9YEM7"/>
<dbReference type="EMBL" id="MG777504">
    <property type="protein sequence ID" value="AUW31299.1"/>
    <property type="molecule type" value="Genomic_DNA"/>
</dbReference>